<comment type="caution">
    <text evidence="2">The sequence shown here is derived from an EMBL/GenBank/DDBJ whole genome shotgun (WGS) entry which is preliminary data.</text>
</comment>
<name>A0ABR3XHU7_9EURO</name>
<keyword evidence="3" id="KW-1185">Reference proteome</keyword>
<keyword evidence="1" id="KW-0812">Transmembrane</keyword>
<gene>
    <name evidence="2" type="primary">CAR1_2</name>
    <name evidence="2" type="ORF">Plec18167_005477</name>
</gene>
<proteinExistence type="predicted"/>
<dbReference type="Proteomes" id="UP001583193">
    <property type="component" value="Unassembled WGS sequence"/>
</dbReference>
<protein>
    <submittedName>
        <fullName evidence="2">Arginase, catabolizes arginine to ornithine and urea</fullName>
        <ecNumber evidence="2">3.5.3.1</ecNumber>
    </submittedName>
</protein>
<dbReference type="EMBL" id="JAVDPF010000017">
    <property type="protein sequence ID" value="KAL1875541.1"/>
    <property type="molecule type" value="Genomic_DNA"/>
</dbReference>
<feature type="transmembrane region" description="Helical" evidence="1">
    <location>
        <begin position="7"/>
        <end position="28"/>
    </location>
</feature>
<accession>A0ABR3XHU7</accession>
<evidence type="ECO:0000313" key="2">
    <source>
        <dbReference type="EMBL" id="KAL1875541.1"/>
    </source>
</evidence>
<feature type="transmembrane region" description="Helical" evidence="1">
    <location>
        <begin position="106"/>
        <end position="126"/>
    </location>
</feature>
<keyword evidence="1" id="KW-0472">Membrane</keyword>
<evidence type="ECO:0000256" key="1">
    <source>
        <dbReference type="SAM" id="Phobius"/>
    </source>
</evidence>
<dbReference type="GO" id="GO:0004053">
    <property type="term" value="F:arginase activity"/>
    <property type="evidence" value="ECO:0007669"/>
    <property type="project" value="UniProtKB-EC"/>
</dbReference>
<reference evidence="2 3" key="1">
    <citation type="journal article" date="2024" name="IMA Fungus">
        <title>IMA Genome - F19 : A genome assembly and annotation guide to empower mycologists, including annotated draft genome sequences of Ceratocystis pirilliformis, Diaporthe australafricana, Fusarium ophioides, Paecilomyces lecythidis, and Sporothrix stenoceras.</title>
        <authorList>
            <person name="Aylward J."/>
            <person name="Wilson A.M."/>
            <person name="Visagie C.M."/>
            <person name="Spraker J."/>
            <person name="Barnes I."/>
            <person name="Buitendag C."/>
            <person name="Ceriani C."/>
            <person name="Del Mar Angel L."/>
            <person name="du Plessis D."/>
            <person name="Fuchs T."/>
            <person name="Gasser K."/>
            <person name="Kramer D."/>
            <person name="Li W."/>
            <person name="Munsamy K."/>
            <person name="Piso A."/>
            <person name="Price J.L."/>
            <person name="Sonnekus B."/>
            <person name="Thomas C."/>
            <person name="van der Nest A."/>
            <person name="van Dijk A."/>
            <person name="van Heerden A."/>
            <person name="van Vuuren N."/>
            <person name="Yilmaz N."/>
            <person name="Duong T.A."/>
            <person name="van der Merwe N.A."/>
            <person name="Wingfield M.J."/>
            <person name="Wingfield B.D."/>
        </authorList>
    </citation>
    <scope>NUCLEOTIDE SEQUENCE [LARGE SCALE GENOMIC DNA]</scope>
    <source>
        <strain evidence="2 3">CMW 18167</strain>
    </source>
</reference>
<evidence type="ECO:0000313" key="3">
    <source>
        <dbReference type="Proteomes" id="UP001583193"/>
    </source>
</evidence>
<sequence length="132" mass="15029">MELGIPWVMPFMVTSSALGVAFIILILILAAQRFLLPGIIIIGSFVLFVLWLTGLIETALQLYGSLANVNANCQNYVQHQEFRGNSIDTLAWLTQITICNCWKTAFAFEVVNTVFFLWMMVMSWQVNRDIYD</sequence>
<feature type="transmembrane region" description="Helical" evidence="1">
    <location>
        <begin position="34"/>
        <end position="56"/>
    </location>
</feature>
<dbReference type="EC" id="3.5.3.1" evidence="2"/>
<organism evidence="2 3">
    <name type="scientific">Paecilomyces lecythidis</name>
    <dbReference type="NCBI Taxonomy" id="3004212"/>
    <lineage>
        <taxon>Eukaryota</taxon>
        <taxon>Fungi</taxon>
        <taxon>Dikarya</taxon>
        <taxon>Ascomycota</taxon>
        <taxon>Pezizomycotina</taxon>
        <taxon>Eurotiomycetes</taxon>
        <taxon>Eurotiomycetidae</taxon>
        <taxon>Eurotiales</taxon>
        <taxon>Thermoascaceae</taxon>
        <taxon>Paecilomyces</taxon>
    </lineage>
</organism>
<keyword evidence="2" id="KW-0378">Hydrolase</keyword>
<keyword evidence="1" id="KW-1133">Transmembrane helix</keyword>